<protein>
    <submittedName>
        <fullName evidence="1">Uncharacterized protein</fullName>
    </submittedName>
</protein>
<dbReference type="RefSeq" id="WP_143649013.1">
    <property type="nucleotide sequence ID" value="NZ_JABJXA010000268.1"/>
</dbReference>
<proteinExistence type="predicted"/>
<name>A0A7W3X1C1_9ACTN</name>
<organism evidence="1 2">
    <name type="scientific">Streptomyces alkaliterrae</name>
    <dbReference type="NCBI Taxonomy" id="2213162"/>
    <lineage>
        <taxon>Bacteria</taxon>
        <taxon>Bacillati</taxon>
        <taxon>Actinomycetota</taxon>
        <taxon>Actinomycetes</taxon>
        <taxon>Kitasatosporales</taxon>
        <taxon>Streptomycetaceae</taxon>
        <taxon>Streptomyces</taxon>
    </lineage>
</organism>
<dbReference type="Proteomes" id="UP000517765">
    <property type="component" value="Unassembled WGS sequence"/>
</dbReference>
<evidence type="ECO:0000313" key="1">
    <source>
        <dbReference type="EMBL" id="MBB1262162.1"/>
    </source>
</evidence>
<sequence>MTVQPAKSRYPDVKEMAQETELVIKVYLQRLQAGDAADLARIGAPWYTGREQAAHKLISQYGERASAPVKAVVADPVVPYMTYVNLHFADGSKQRIDLSKDGRVWWLQLGDGDPVKP</sequence>
<dbReference type="AlphaFoldDB" id="A0A7W3X1C1"/>
<dbReference type="EMBL" id="JABJXA010000268">
    <property type="protein sequence ID" value="MBB1262162.1"/>
    <property type="molecule type" value="Genomic_DNA"/>
</dbReference>
<gene>
    <name evidence="1" type="ORF">H3147_25630</name>
</gene>
<accession>A0A7W3X1C1</accession>
<reference evidence="2" key="1">
    <citation type="submission" date="2020-05" db="EMBL/GenBank/DDBJ databases">
        <title>Classification of alakaliphilic streptomycetes isolated from an alkaline soil next to Lonar Crater, India and a proposal for the recognition of Streptomyces alkaliterrae sp. nov.</title>
        <authorList>
            <person name="Golinska P."/>
        </authorList>
    </citation>
    <scope>NUCLEOTIDE SEQUENCE [LARGE SCALE GENOMIC DNA]</scope>
    <source>
        <strain evidence="2">OF8</strain>
    </source>
</reference>
<dbReference type="OrthoDB" id="4289131at2"/>
<evidence type="ECO:0000313" key="2">
    <source>
        <dbReference type="Proteomes" id="UP000517765"/>
    </source>
</evidence>
<comment type="caution">
    <text evidence="1">The sequence shown here is derived from an EMBL/GenBank/DDBJ whole genome shotgun (WGS) entry which is preliminary data.</text>
</comment>